<evidence type="ECO:0000256" key="1">
    <source>
        <dbReference type="ARBA" id="ARBA00005854"/>
    </source>
</evidence>
<keyword evidence="3" id="KW-0520">NAD</keyword>
<evidence type="ECO:0000259" key="6">
    <source>
        <dbReference type="Pfam" id="PF02826"/>
    </source>
</evidence>
<feature type="domain" description="D-isomer specific 2-hydroxyacid dehydrogenase catalytic" evidence="5">
    <location>
        <begin position="5"/>
        <end position="302"/>
    </location>
</feature>
<evidence type="ECO:0000256" key="4">
    <source>
        <dbReference type="RuleBase" id="RU003719"/>
    </source>
</evidence>
<feature type="domain" description="D-isomer specific 2-hydroxyacid dehydrogenase NAD-binding" evidence="6">
    <location>
        <begin position="108"/>
        <end position="281"/>
    </location>
</feature>
<comment type="caution">
    <text evidence="7">The sequence shown here is derived from an EMBL/GenBank/DDBJ whole genome shotgun (WGS) entry which is preliminary data.</text>
</comment>
<dbReference type="PANTHER" id="PTHR42789">
    <property type="entry name" value="D-ISOMER SPECIFIC 2-HYDROXYACID DEHYDROGENASE FAMILY PROTEIN (AFU_ORTHOLOGUE AFUA_6G10090)"/>
    <property type="match status" value="1"/>
</dbReference>
<organism evidence="7 8">
    <name type="scientific">Candidatus Oscillibacter excrementigallinarum</name>
    <dbReference type="NCBI Taxonomy" id="2838716"/>
    <lineage>
        <taxon>Bacteria</taxon>
        <taxon>Bacillati</taxon>
        <taxon>Bacillota</taxon>
        <taxon>Clostridia</taxon>
        <taxon>Eubacteriales</taxon>
        <taxon>Oscillospiraceae</taxon>
        <taxon>Oscillibacter</taxon>
    </lineage>
</organism>
<dbReference type="GO" id="GO:0016616">
    <property type="term" value="F:oxidoreductase activity, acting on the CH-OH group of donors, NAD or NADP as acceptor"/>
    <property type="evidence" value="ECO:0007669"/>
    <property type="project" value="InterPro"/>
</dbReference>
<reference evidence="7" key="1">
    <citation type="journal article" date="2021" name="PeerJ">
        <title>Extensive microbial diversity within the chicken gut microbiome revealed by metagenomics and culture.</title>
        <authorList>
            <person name="Gilroy R."/>
            <person name="Ravi A."/>
            <person name="Getino M."/>
            <person name="Pursley I."/>
            <person name="Horton D.L."/>
            <person name="Alikhan N.F."/>
            <person name="Baker D."/>
            <person name="Gharbi K."/>
            <person name="Hall N."/>
            <person name="Watson M."/>
            <person name="Adriaenssens E.M."/>
            <person name="Foster-Nyarko E."/>
            <person name="Jarju S."/>
            <person name="Secka A."/>
            <person name="Antonio M."/>
            <person name="Oren A."/>
            <person name="Chaudhuri R.R."/>
            <person name="La Ragione R."/>
            <person name="Hildebrand F."/>
            <person name="Pallen M.J."/>
        </authorList>
    </citation>
    <scope>NUCLEOTIDE SEQUENCE</scope>
    <source>
        <strain evidence="7">ChiBcec18-1249</strain>
    </source>
</reference>
<dbReference type="InterPro" id="IPR006140">
    <property type="entry name" value="D-isomer_DH_NAD-bd"/>
</dbReference>
<dbReference type="InterPro" id="IPR036291">
    <property type="entry name" value="NAD(P)-bd_dom_sf"/>
</dbReference>
<comment type="similarity">
    <text evidence="1 4">Belongs to the D-isomer specific 2-hydroxyacid dehydrogenase family.</text>
</comment>
<dbReference type="Pfam" id="PF02826">
    <property type="entry name" value="2-Hacid_dh_C"/>
    <property type="match status" value="1"/>
</dbReference>
<accession>A0A9D2LJ32</accession>
<dbReference type="Pfam" id="PF00389">
    <property type="entry name" value="2-Hacid_dh"/>
    <property type="match status" value="1"/>
</dbReference>
<dbReference type="SUPFAM" id="SSF52283">
    <property type="entry name" value="Formate/glycerate dehydrogenase catalytic domain-like"/>
    <property type="match status" value="1"/>
</dbReference>
<dbReference type="PANTHER" id="PTHR42789:SF1">
    <property type="entry name" value="D-ISOMER SPECIFIC 2-HYDROXYACID DEHYDROGENASE FAMILY PROTEIN (AFU_ORTHOLOGUE AFUA_6G10090)"/>
    <property type="match status" value="1"/>
</dbReference>
<proteinExistence type="inferred from homology"/>
<dbReference type="AlphaFoldDB" id="A0A9D2LJ32"/>
<gene>
    <name evidence="7" type="ORF">H9787_08040</name>
</gene>
<dbReference type="SUPFAM" id="SSF51735">
    <property type="entry name" value="NAD(P)-binding Rossmann-fold domains"/>
    <property type="match status" value="1"/>
</dbReference>
<evidence type="ECO:0000256" key="3">
    <source>
        <dbReference type="ARBA" id="ARBA00023027"/>
    </source>
</evidence>
<evidence type="ECO:0000256" key="2">
    <source>
        <dbReference type="ARBA" id="ARBA00023002"/>
    </source>
</evidence>
<reference evidence="7" key="2">
    <citation type="submission" date="2021-04" db="EMBL/GenBank/DDBJ databases">
        <authorList>
            <person name="Gilroy R."/>
        </authorList>
    </citation>
    <scope>NUCLEOTIDE SEQUENCE</scope>
    <source>
        <strain evidence="7">ChiBcec18-1249</strain>
    </source>
</reference>
<keyword evidence="2 4" id="KW-0560">Oxidoreductase</keyword>
<evidence type="ECO:0000259" key="5">
    <source>
        <dbReference type="Pfam" id="PF00389"/>
    </source>
</evidence>
<dbReference type="InterPro" id="IPR006139">
    <property type="entry name" value="D-isomer_2_OHA_DH_cat_dom"/>
</dbReference>
<dbReference type="Gene3D" id="3.40.50.720">
    <property type="entry name" value="NAD(P)-binding Rossmann-like Domain"/>
    <property type="match status" value="2"/>
</dbReference>
<dbReference type="InterPro" id="IPR050857">
    <property type="entry name" value="D-2-hydroxyacid_DH"/>
</dbReference>
<sequence length="304" mass="32505">MALRVLVTDGMDAGAMEQLRKDGYEVVEQFYEPDELGAALRDFDVVIIRSATKIKEPQIDAAKGSRLKLIIRAGVGVDNIAVKYAEENGIQVKNTPRASSNAVAELALALLFSCARNISIAGHTMRENKWEKKAYSKGFELSGKTMGVIGYGRIGQMVGAKGQALGMNVLSVVHRNKPEGCECGTMHFVSMDELLSQSDIIVLCAPSGDKPLVDADSLAKMKDGVVIVNVSRGANVDEAALLDALNSGKVKAAGLDVWMSEKDPNWALASHPAVSCTPHIGAGTKEAQKRIGAELVDIVEHFEA</sequence>
<evidence type="ECO:0000313" key="8">
    <source>
        <dbReference type="Proteomes" id="UP000823824"/>
    </source>
</evidence>
<dbReference type="EMBL" id="DWZJ01000069">
    <property type="protein sequence ID" value="HJB13648.1"/>
    <property type="molecule type" value="Genomic_DNA"/>
</dbReference>
<evidence type="ECO:0000313" key="7">
    <source>
        <dbReference type="EMBL" id="HJB13648.1"/>
    </source>
</evidence>
<protein>
    <submittedName>
        <fullName evidence="7">3-phosphoglycerate dehydrogenase</fullName>
    </submittedName>
</protein>
<name>A0A9D2LJ32_9FIRM</name>
<dbReference type="Proteomes" id="UP000823824">
    <property type="component" value="Unassembled WGS sequence"/>
</dbReference>
<dbReference type="GO" id="GO:0051287">
    <property type="term" value="F:NAD binding"/>
    <property type="evidence" value="ECO:0007669"/>
    <property type="project" value="InterPro"/>
</dbReference>